<accession>A0A923E404</accession>
<dbReference type="HAMAP" id="MF_01197">
    <property type="entry name" value="SepF"/>
    <property type="match status" value="1"/>
</dbReference>
<dbReference type="Proteomes" id="UP000617426">
    <property type="component" value="Unassembled WGS sequence"/>
</dbReference>
<dbReference type="PANTHER" id="PTHR35798">
    <property type="entry name" value="CELL DIVISION PROTEIN SEPF"/>
    <property type="match status" value="1"/>
</dbReference>
<dbReference type="GeneID" id="85978057"/>
<keyword evidence="2 5" id="KW-0717">Septation</keyword>
<dbReference type="GO" id="GO:0043093">
    <property type="term" value="P:FtsZ-dependent cytokinesis"/>
    <property type="evidence" value="ECO:0007669"/>
    <property type="project" value="UniProtKB-UniRule"/>
</dbReference>
<reference evidence="6" key="1">
    <citation type="submission" date="2020-08" db="EMBL/GenBank/DDBJ databases">
        <title>Sequencing the genomes of 1000 actinobacteria strains.</title>
        <authorList>
            <person name="Klenk H.-P."/>
        </authorList>
    </citation>
    <scope>NUCLEOTIDE SEQUENCE</scope>
    <source>
        <strain evidence="6">DSM 10695</strain>
    </source>
</reference>
<organism evidence="6 7">
    <name type="scientific">Schaalia hyovaginalis</name>
    <dbReference type="NCBI Taxonomy" id="29316"/>
    <lineage>
        <taxon>Bacteria</taxon>
        <taxon>Bacillati</taxon>
        <taxon>Actinomycetota</taxon>
        <taxon>Actinomycetes</taxon>
        <taxon>Actinomycetales</taxon>
        <taxon>Actinomycetaceae</taxon>
        <taxon>Schaalia</taxon>
    </lineage>
</organism>
<comment type="subunit">
    <text evidence="5">Homodimer. Interacts with FtsZ.</text>
</comment>
<sequence length="158" mass="17421">MAESFGAKARKFMGWYSADDVVEDQERFEDFEDIAPVTEIAPVERPVERPLVAPLRKERHDAEAGSDLSRIVTVHPSAYSDAVTIGEAFRSGTPVIINLSDMNDDDARRLVDFAAGLTFGLHGVIERVTNRVFLLSPRTVEVTGDVQGSRRGSLFNQG</sequence>
<name>A0A923E404_9ACTO</name>
<protein>
    <recommendedName>
        <fullName evidence="5">Cell division protein SepF</fullName>
    </recommendedName>
</protein>
<evidence type="ECO:0000256" key="1">
    <source>
        <dbReference type="ARBA" id="ARBA00022618"/>
    </source>
</evidence>
<dbReference type="InterPro" id="IPR023052">
    <property type="entry name" value="Cell_div_SepF"/>
</dbReference>
<dbReference type="InterPro" id="IPR007561">
    <property type="entry name" value="Cell_div_SepF/SepF-rel"/>
</dbReference>
<dbReference type="RefSeq" id="WP_184452372.1">
    <property type="nucleotide sequence ID" value="NZ_JACHMK010000001.1"/>
</dbReference>
<comment type="function">
    <text evidence="4 5">Cell division protein that is part of the divisome complex and is recruited early to the Z-ring. Probably stimulates Z-ring formation, perhaps through the cross-linking of FtsZ protofilaments. Its function overlaps with FtsA.</text>
</comment>
<gene>
    <name evidence="5" type="primary">sepF</name>
    <name evidence="6" type="ORF">HD592_001023</name>
</gene>
<dbReference type="Pfam" id="PF04472">
    <property type="entry name" value="SepF"/>
    <property type="match status" value="1"/>
</dbReference>
<comment type="similarity">
    <text evidence="5">Belongs to the SepF family.</text>
</comment>
<evidence type="ECO:0000313" key="6">
    <source>
        <dbReference type="EMBL" id="MBB6334458.1"/>
    </source>
</evidence>
<evidence type="ECO:0000256" key="2">
    <source>
        <dbReference type="ARBA" id="ARBA00023210"/>
    </source>
</evidence>
<dbReference type="AlphaFoldDB" id="A0A923E404"/>
<comment type="caution">
    <text evidence="6">The sequence shown here is derived from an EMBL/GenBank/DDBJ whole genome shotgun (WGS) entry which is preliminary data.</text>
</comment>
<keyword evidence="1 5" id="KW-0132">Cell division</keyword>
<dbReference type="EMBL" id="JACHMK010000001">
    <property type="protein sequence ID" value="MBB6334458.1"/>
    <property type="molecule type" value="Genomic_DNA"/>
</dbReference>
<keyword evidence="5" id="KW-0963">Cytoplasm</keyword>
<dbReference type="GO" id="GO:0000917">
    <property type="term" value="P:division septum assembly"/>
    <property type="evidence" value="ECO:0007669"/>
    <property type="project" value="UniProtKB-KW"/>
</dbReference>
<keyword evidence="7" id="KW-1185">Reference proteome</keyword>
<evidence type="ECO:0000313" key="7">
    <source>
        <dbReference type="Proteomes" id="UP000617426"/>
    </source>
</evidence>
<evidence type="ECO:0000256" key="5">
    <source>
        <dbReference type="HAMAP-Rule" id="MF_01197"/>
    </source>
</evidence>
<evidence type="ECO:0000256" key="4">
    <source>
        <dbReference type="ARBA" id="ARBA00044936"/>
    </source>
</evidence>
<proteinExistence type="inferred from homology"/>
<dbReference type="Gene3D" id="3.30.110.150">
    <property type="entry name" value="SepF-like protein"/>
    <property type="match status" value="1"/>
</dbReference>
<comment type="subcellular location">
    <subcellularLocation>
        <location evidence="5">Cytoplasm</location>
    </subcellularLocation>
    <text evidence="5">Localizes to the division site, in a FtsZ-dependent manner.</text>
</comment>
<dbReference type="GO" id="GO:0005737">
    <property type="term" value="C:cytoplasm"/>
    <property type="evidence" value="ECO:0007669"/>
    <property type="project" value="UniProtKB-SubCell"/>
</dbReference>
<dbReference type="PANTHER" id="PTHR35798:SF1">
    <property type="entry name" value="CELL DIVISION PROTEIN SEPF"/>
    <property type="match status" value="1"/>
</dbReference>
<dbReference type="InterPro" id="IPR038594">
    <property type="entry name" value="SepF-like_sf"/>
</dbReference>
<keyword evidence="3 5" id="KW-0131">Cell cycle</keyword>
<evidence type="ECO:0000256" key="3">
    <source>
        <dbReference type="ARBA" id="ARBA00023306"/>
    </source>
</evidence>